<evidence type="ECO:0000313" key="1">
    <source>
        <dbReference type="EMBL" id="TDE14864.1"/>
    </source>
</evidence>
<dbReference type="RefSeq" id="WP_131959448.1">
    <property type="nucleotide sequence ID" value="NZ_SMFL01000005.1"/>
</dbReference>
<protein>
    <submittedName>
        <fullName evidence="1">Uncharacterized protein</fullName>
    </submittedName>
</protein>
<dbReference type="Proteomes" id="UP000294850">
    <property type="component" value="Unassembled WGS sequence"/>
</dbReference>
<organism evidence="1 2">
    <name type="scientific">Dyadobacter psychrotolerans</name>
    <dbReference type="NCBI Taxonomy" id="2541721"/>
    <lineage>
        <taxon>Bacteria</taxon>
        <taxon>Pseudomonadati</taxon>
        <taxon>Bacteroidota</taxon>
        <taxon>Cytophagia</taxon>
        <taxon>Cytophagales</taxon>
        <taxon>Spirosomataceae</taxon>
        <taxon>Dyadobacter</taxon>
    </lineage>
</organism>
<gene>
    <name evidence="1" type="ORF">E0F88_16935</name>
</gene>
<keyword evidence="2" id="KW-1185">Reference proteome</keyword>
<reference evidence="1 2" key="1">
    <citation type="submission" date="2019-03" db="EMBL/GenBank/DDBJ databases">
        <title>Dyadobacter AR-3-6 sp. nov., isolated from arctic soil.</title>
        <authorList>
            <person name="Chaudhary D.K."/>
        </authorList>
    </citation>
    <scope>NUCLEOTIDE SEQUENCE [LARGE SCALE GENOMIC DNA]</scope>
    <source>
        <strain evidence="1 2">AR-3-6</strain>
    </source>
</reference>
<dbReference type="EMBL" id="SMFL01000005">
    <property type="protein sequence ID" value="TDE14864.1"/>
    <property type="molecule type" value="Genomic_DNA"/>
</dbReference>
<proteinExistence type="predicted"/>
<comment type="caution">
    <text evidence="1">The sequence shown here is derived from an EMBL/GenBank/DDBJ whole genome shotgun (WGS) entry which is preliminary data.</text>
</comment>
<accession>A0A4R5DRE3</accession>
<sequence>MEERYKLMLADISAAVGNLDNVFTASEYNSSLPLLSSAKRSIDLLEQTMALRDCIVRLNELFWLVGSQGLDPAESKKGNLRLALCELSTNQTSYLDRLRYWGDKTVSVSVYRPFATKVKVSTLLEEITVLCRVLSKNYFSESI</sequence>
<dbReference type="AlphaFoldDB" id="A0A4R5DRE3"/>
<evidence type="ECO:0000313" key="2">
    <source>
        <dbReference type="Proteomes" id="UP000294850"/>
    </source>
</evidence>
<name>A0A4R5DRE3_9BACT</name>